<sequence>MSNLALKQQLNQHQLSMVQSEMEHKMKSMAVAYLLAIFLGYFGAHRFYVRKTGTAVTQLVLFLLGVVTAIFLVGFVFLFIVGFWVLIDLFLLHGQVNRLNEEIEREIIEQVLRQSA</sequence>
<feature type="domain" description="TM2" evidence="6">
    <location>
        <begin position="26"/>
        <end position="76"/>
    </location>
</feature>
<evidence type="ECO:0000256" key="1">
    <source>
        <dbReference type="ARBA" id="ARBA00004141"/>
    </source>
</evidence>
<evidence type="ECO:0000256" key="5">
    <source>
        <dbReference type="SAM" id="Phobius"/>
    </source>
</evidence>
<proteinExistence type="predicted"/>
<keyword evidence="8" id="KW-1185">Reference proteome</keyword>
<evidence type="ECO:0000256" key="4">
    <source>
        <dbReference type="ARBA" id="ARBA00023136"/>
    </source>
</evidence>
<evidence type="ECO:0000313" key="7">
    <source>
        <dbReference type="EMBL" id="SFF95645.1"/>
    </source>
</evidence>
<evidence type="ECO:0000256" key="2">
    <source>
        <dbReference type="ARBA" id="ARBA00022692"/>
    </source>
</evidence>
<reference evidence="7 8" key="1">
    <citation type="submission" date="2016-10" db="EMBL/GenBank/DDBJ databases">
        <authorList>
            <person name="de Groot N.N."/>
        </authorList>
    </citation>
    <scope>NUCLEOTIDE SEQUENCE [LARGE SCALE GENOMIC DNA]</scope>
    <source>
        <strain evidence="7 8">DSM 44945</strain>
    </source>
</reference>
<protein>
    <submittedName>
        <fullName evidence="7">TM2 domain-containing membrane protein YozV</fullName>
    </submittedName>
</protein>
<feature type="transmembrane region" description="Helical" evidence="5">
    <location>
        <begin position="61"/>
        <end position="87"/>
    </location>
</feature>
<dbReference type="GO" id="GO:0016020">
    <property type="term" value="C:membrane"/>
    <property type="evidence" value="ECO:0007669"/>
    <property type="project" value="UniProtKB-SubCell"/>
</dbReference>
<dbReference type="RefSeq" id="WP_218154423.1">
    <property type="nucleotide sequence ID" value="NZ_FOOK01000010.1"/>
</dbReference>
<gene>
    <name evidence="7" type="ORF">SAMN04488025_1109</name>
</gene>
<dbReference type="Proteomes" id="UP000198661">
    <property type="component" value="Unassembled WGS sequence"/>
</dbReference>
<feature type="transmembrane region" description="Helical" evidence="5">
    <location>
        <begin position="30"/>
        <end position="49"/>
    </location>
</feature>
<evidence type="ECO:0000256" key="3">
    <source>
        <dbReference type="ARBA" id="ARBA00022989"/>
    </source>
</evidence>
<organism evidence="7 8">
    <name type="scientific">Planifilum fulgidum</name>
    <dbReference type="NCBI Taxonomy" id="201973"/>
    <lineage>
        <taxon>Bacteria</taxon>
        <taxon>Bacillati</taxon>
        <taxon>Bacillota</taxon>
        <taxon>Bacilli</taxon>
        <taxon>Bacillales</taxon>
        <taxon>Thermoactinomycetaceae</taxon>
        <taxon>Planifilum</taxon>
    </lineage>
</organism>
<dbReference type="STRING" id="201973.SAMN04488025_1109"/>
<dbReference type="Pfam" id="PF05154">
    <property type="entry name" value="TM2"/>
    <property type="match status" value="1"/>
</dbReference>
<dbReference type="AlphaFoldDB" id="A0A1I2MVP6"/>
<dbReference type="InterPro" id="IPR050932">
    <property type="entry name" value="TM2D1-3-like"/>
</dbReference>
<evidence type="ECO:0000259" key="6">
    <source>
        <dbReference type="Pfam" id="PF05154"/>
    </source>
</evidence>
<keyword evidence="4 5" id="KW-0472">Membrane</keyword>
<dbReference type="InterPro" id="IPR007829">
    <property type="entry name" value="TM2"/>
</dbReference>
<name>A0A1I2MVP6_9BACL</name>
<keyword evidence="2 5" id="KW-0812">Transmembrane</keyword>
<dbReference type="PANTHER" id="PTHR21016">
    <property type="entry name" value="BETA-AMYLOID BINDING PROTEIN-RELATED"/>
    <property type="match status" value="1"/>
</dbReference>
<dbReference type="EMBL" id="FOOK01000010">
    <property type="protein sequence ID" value="SFF95645.1"/>
    <property type="molecule type" value="Genomic_DNA"/>
</dbReference>
<evidence type="ECO:0000313" key="8">
    <source>
        <dbReference type="Proteomes" id="UP000198661"/>
    </source>
</evidence>
<accession>A0A1I2MVP6</accession>
<comment type="subcellular location">
    <subcellularLocation>
        <location evidence="1">Membrane</location>
        <topology evidence="1">Multi-pass membrane protein</topology>
    </subcellularLocation>
</comment>
<dbReference type="PANTHER" id="PTHR21016:SF25">
    <property type="entry name" value="TM2 DOMAIN-CONTAINING PROTEIN DDB_G0277895-RELATED"/>
    <property type="match status" value="1"/>
</dbReference>
<keyword evidence="3 5" id="KW-1133">Transmembrane helix</keyword>